<evidence type="ECO:0000256" key="1">
    <source>
        <dbReference type="SAM" id="MobiDB-lite"/>
    </source>
</evidence>
<comment type="caution">
    <text evidence="2">The sequence shown here is derived from an EMBL/GenBank/DDBJ whole genome shotgun (WGS) entry which is preliminary data.</text>
</comment>
<dbReference type="Proteomes" id="UP000734854">
    <property type="component" value="Unassembled WGS sequence"/>
</dbReference>
<reference evidence="2 3" key="1">
    <citation type="submission" date="2020-08" db="EMBL/GenBank/DDBJ databases">
        <title>Plant Genome Project.</title>
        <authorList>
            <person name="Zhang R.-G."/>
        </authorList>
    </citation>
    <scope>NUCLEOTIDE SEQUENCE [LARGE SCALE GENOMIC DNA]</scope>
    <source>
        <tissue evidence="2">Rhizome</tissue>
    </source>
</reference>
<protein>
    <submittedName>
        <fullName evidence="2">Uncharacterized protein</fullName>
    </submittedName>
</protein>
<proteinExistence type="predicted"/>
<feature type="region of interest" description="Disordered" evidence="1">
    <location>
        <begin position="1"/>
        <end position="43"/>
    </location>
</feature>
<dbReference type="AlphaFoldDB" id="A0A8J5G7Z3"/>
<dbReference type="PANTHER" id="PTHR38360">
    <property type="entry name" value="OS03G0120000 PROTEIN"/>
    <property type="match status" value="1"/>
</dbReference>
<organism evidence="2 3">
    <name type="scientific">Zingiber officinale</name>
    <name type="common">Ginger</name>
    <name type="synonym">Amomum zingiber</name>
    <dbReference type="NCBI Taxonomy" id="94328"/>
    <lineage>
        <taxon>Eukaryota</taxon>
        <taxon>Viridiplantae</taxon>
        <taxon>Streptophyta</taxon>
        <taxon>Embryophyta</taxon>
        <taxon>Tracheophyta</taxon>
        <taxon>Spermatophyta</taxon>
        <taxon>Magnoliopsida</taxon>
        <taxon>Liliopsida</taxon>
        <taxon>Zingiberales</taxon>
        <taxon>Zingiberaceae</taxon>
        <taxon>Zingiber</taxon>
    </lineage>
</organism>
<evidence type="ECO:0000313" key="2">
    <source>
        <dbReference type="EMBL" id="KAG6501816.1"/>
    </source>
</evidence>
<keyword evidence="3" id="KW-1185">Reference proteome</keyword>
<dbReference type="PANTHER" id="PTHR38360:SF1">
    <property type="entry name" value="F12P19.7"/>
    <property type="match status" value="1"/>
</dbReference>
<evidence type="ECO:0000313" key="3">
    <source>
        <dbReference type="Proteomes" id="UP000734854"/>
    </source>
</evidence>
<name>A0A8J5G7Z3_ZINOF</name>
<dbReference type="EMBL" id="JACMSC010000011">
    <property type="protein sequence ID" value="KAG6501816.1"/>
    <property type="molecule type" value="Genomic_DNA"/>
</dbReference>
<accession>A0A8J5G7Z3</accession>
<gene>
    <name evidence="2" type="ORF">ZIOFF_041700</name>
</gene>
<sequence>MADPDACANGKNTLRESESKPDGTQTKRTLRMDRSSPPLSHGHWHQLPSLLLAPSYTHNKLSSPFQADRPKALRDFNKCCRYITPQPIASWPQSPHGSSCSVTVPLPLRLVPATAASSGGGEGGSGGGQHLQGGRLRAVPYLLWPELQGHQEQRRWQKLSSYAVSFFEVRTVAVQLLGLLESFKGMTSDQITSQCLLKSYISGGIQLVRKTDMQQLTQFSAHFISNVEQQQACNFAAFVPLDERTPLQFVGFVYGCLKRAEWIKYLATFTNSEVRANSVYDAVRPEQLFNYDIFANNIRHLILEFEKKYVKENYMCLKKAAANLTSKFKPIVAWVVYNQGVWSFSKESFESEFVRDAGGENIDDTISENNYNVSDPDDMDNFHAILCTVDVVIDQTYVAQPEVYKLSTFLENMDVEDDSRFAFLTNQRVWRYDKRVYNSAVLDWFDGAISQPQLVLADLIEAFFPTGNYNTTYFRNIAKDEGVIAMDPELCDRNPSTPMDPVIVPCQ</sequence>